<keyword evidence="1" id="KW-1133">Transmembrane helix</keyword>
<organism evidence="2 3">
    <name type="scientific">Microbacterium telephonicum</name>
    <dbReference type="NCBI Taxonomy" id="1714841"/>
    <lineage>
        <taxon>Bacteria</taxon>
        <taxon>Bacillati</taxon>
        <taxon>Actinomycetota</taxon>
        <taxon>Actinomycetes</taxon>
        <taxon>Micrococcales</taxon>
        <taxon>Microbacteriaceae</taxon>
        <taxon>Microbacterium</taxon>
    </lineage>
</organism>
<dbReference type="EMBL" id="RCDB01000001">
    <property type="protein sequence ID" value="RLK52502.1"/>
    <property type="molecule type" value="Genomic_DNA"/>
</dbReference>
<name>A0A498C9W7_9MICO</name>
<sequence length="132" mass="13129">MTAITASPPLRRAVPLRIGLVLATLLAAAGAVPALMIGLDGSAWDPIVIIIAVLSGGVALGTLALVAFAWNGRRGPCIAIIALQIVSILPALPAFLLPAEETGPGAVIGAVIGIALALAACALIIVGMRRAE</sequence>
<gene>
    <name evidence="2" type="ORF">C7474_0445</name>
</gene>
<dbReference type="AlphaFoldDB" id="A0A498C9W7"/>
<proteinExistence type="predicted"/>
<keyword evidence="1" id="KW-0812">Transmembrane</keyword>
<feature type="transmembrane region" description="Helical" evidence="1">
    <location>
        <begin position="47"/>
        <end position="70"/>
    </location>
</feature>
<reference evidence="2 3" key="1">
    <citation type="journal article" date="2015" name="Stand. Genomic Sci.">
        <title>Genomic Encyclopedia of Bacterial and Archaeal Type Strains, Phase III: the genomes of soil and plant-associated and newly described type strains.</title>
        <authorList>
            <person name="Whitman W.B."/>
            <person name="Woyke T."/>
            <person name="Klenk H.P."/>
            <person name="Zhou Y."/>
            <person name="Lilburn T.G."/>
            <person name="Beck B.J."/>
            <person name="De Vos P."/>
            <person name="Vandamme P."/>
            <person name="Eisen J.A."/>
            <person name="Garrity G."/>
            <person name="Hugenholtz P."/>
            <person name="Kyrpides N.C."/>
        </authorList>
    </citation>
    <scope>NUCLEOTIDE SEQUENCE [LARGE SCALE GENOMIC DNA]</scope>
    <source>
        <strain evidence="2 3">S2T63</strain>
    </source>
</reference>
<evidence type="ECO:0000313" key="3">
    <source>
        <dbReference type="Proteomes" id="UP000273158"/>
    </source>
</evidence>
<comment type="caution">
    <text evidence="2">The sequence shown here is derived from an EMBL/GenBank/DDBJ whole genome shotgun (WGS) entry which is preliminary data.</text>
</comment>
<evidence type="ECO:0008006" key="4">
    <source>
        <dbReference type="Google" id="ProtNLM"/>
    </source>
</evidence>
<feature type="transmembrane region" description="Helical" evidence="1">
    <location>
        <begin position="105"/>
        <end position="126"/>
    </location>
</feature>
<evidence type="ECO:0000313" key="2">
    <source>
        <dbReference type="EMBL" id="RLK52502.1"/>
    </source>
</evidence>
<feature type="transmembrane region" description="Helical" evidence="1">
    <location>
        <begin position="77"/>
        <end position="99"/>
    </location>
</feature>
<evidence type="ECO:0000256" key="1">
    <source>
        <dbReference type="SAM" id="Phobius"/>
    </source>
</evidence>
<protein>
    <recommendedName>
        <fullName evidence="4">SPW repeat-containing protein</fullName>
    </recommendedName>
</protein>
<accession>A0A498C9W7</accession>
<keyword evidence="3" id="KW-1185">Reference proteome</keyword>
<dbReference type="RefSeq" id="WP_121057236.1">
    <property type="nucleotide sequence ID" value="NZ_RCDB01000001.1"/>
</dbReference>
<dbReference type="Proteomes" id="UP000273158">
    <property type="component" value="Unassembled WGS sequence"/>
</dbReference>
<dbReference type="OrthoDB" id="10014399at2"/>
<keyword evidence="1" id="KW-0472">Membrane</keyword>